<gene>
    <name evidence="1" type="ORF">ACOLOM_LOCUS5082</name>
</gene>
<keyword evidence="2" id="KW-1185">Reference proteome</keyword>
<comment type="caution">
    <text evidence="1">The sequence shown here is derived from an EMBL/GenBank/DDBJ whole genome shotgun (WGS) entry which is preliminary data.</text>
</comment>
<protein>
    <submittedName>
        <fullName evidence="1">6666_t:CDS:1</fullName>
    </submittedName>
</protein>
<name>A0ACA9M391_9GLOM</name>
<accession>A0ACA9M391</accession>
<evidence type="ECO:0000313" key="2">
    <source>
        <dbReference type="Proteomes" id="UP000789525"/>
    </source>
</evidence>
<dbReference type="Proteomes" id="UP000789525">
    <property type="component" value="Unassembled WGS sequence"/>
</dbReference>
<organism evidence="1 2">
    <name type="scientific">Acaulospora colombiana</name>
    <dbReference type="NCBI Taxonomy" id="27376"/>
    <lineage>
        <taxon>Eukaryota</taxon>
        <taxon>Fungi</taxon>
        <taxon>Fungi incertae sedis</taxon>
        <taxon>Mucoromycota</taxon>
        <taxon>Glomeromycotina</taxon>
        <taxon>Glomeromycetes</taxon>
        <taxon>Diversisporales</taxon>
        <taxon>Acaulosporaceae</taxon>
        <taxon>Acaulospora</taxon>
    </lineage>
</organism>
<reference evidence="1" key="1">
    <citation type="submission" date="2021-06" db="EMBL/GenBank/DDBJ databases">
        <authorList>
            <person name="Kallberg Y."/>
            <person name="Tangrot J."/>
            <person name="Rosling A."/>
        </authorList>
    </citation>
    <scope>NUCLEOTIDE SEQUENCE</scope>
    <source>
        <strain evidence="1">CL356</strain>
    </source>
</reference>
<proteinExistence type="predicted"/>
<evidence type="ECO:0000313" key="1">
    <source>
        <dbReference type="EMBL" id="CAG8557034.1"/>
    </source>
</evidence>
<sequence>MRKYQRNDNALFFTFMIICIVGIIGVETQQNVTIQLIDSQIKNGTLSSESSSNVHFMYNASFISFAFDRTGGLSEIIRRAVTTTKPVKTSTIRSSTISTSSSPIAKIPSINNPVTSNTSSNAFAKPLKVYVSEDPSNPQPGPNNYTNSYDLNQGYDTDNSTALLRIDGDIDSSSVSTYIAKSNDLRGLYNSLCALQYNQLSGVSISYNLTTRGLVYPNYGTRIAVSISHLSSGTIYTAFVVYNQLNVNNDQSTASPTFLKTKSQNNCRLISGLSFCDRVAYSVPANPGLPMPKIVDFYDNLASSQYQNFTLSVSQISNTSRYSLVRDINDCLVSYKNWVCAVTIPRCGDVDSTGITRDVNKSRVSDIDSEMVPGAYIEVPPCIDLCYNTSQSCPATLSFVCPPNNTLLYSSYGTMGPNNNASNGTNGMRCNPMGSDWVISSMAVRRDNLLGYEKLVTIFTCFIMGILTSNNKFGI</sequence>
<dbReference type="EMBL" id="CAJVPT010008947">
    <property type="protein sequence ID" value="CAG8557034.1"/>
    <property type="molecule type" value="Genomic_DNA"/>
</dbReference>